<evidence type="ECO:0000313" key="3">
    <source>
        <dbReference type="Proteomes" id="UP000008722"/>
    </source>
</evidence>
<dbReference type="SUPFAM" id="SSF46458">
    <property type="entry name" value="Globin-like"/>
    <property type="match status" value="1"/>
</dbReference>
<reference evidence="3" key="1">
    <citation type="submission" date="2010-11" db="EMBL/GenBank/DDBJ databases">
        <title>The complete sequence of chromosome of Oceanithermus profundus DSM 14977.</title>
        <authorList>
            <consortium name="US DOE Joint Genome Institute (JGI-PGF)"/>
            <person name="Lucas S."/>
            <person name="Copeland A."/>
            <person name="Lapidus A."/>
            <person name="Bruce D."/>
            <person name="Goodwin L."/>
            <person name="Pitluck S."/>
            <person name="Kyrpides N."/>
            <person name="Mavromatis K."/>
            <person name="Pagani I."/>
            <person name="Ivanova N."/>
            <person name="Zhang X."/>
            <person name="Brettin T."/>
            <person name="Detter J.C."/>
            <person name="Tapia R."/>
            <person name="Han C."/>
            <person name="Land M."/>
            <person name="Hauser L."/>
            <person name="Markowitz V."/>
            <person name="Cheng J.-F."/>
            <person name="Hugenholtz P."/>
            <person name="Woyke T."/>
            <person name="Wu D."/>
            <person name="Tindall B."/>
            <person name="Faehnrich R."/>
            <person name="Brambilla E."/>
            <person name="Klenk H.-P."/>
            <person name="Eisen J.A."/>
        </authorList>
    </citation>
    <scope>NUCLEOTIDE SEQUENCE [LARGE SCALE GENOMIC DNA]</scope>
    <source>
        <strain evidence="3">DSM 14977 / NBRC 100410 / VKM B-2274 / 506</strain>
    </source>
</reference>
<dbReference type="HOGENOM" id="CLU_1474512_0_0_0"/>
<proteinExistence type="predicted"/>
<dbReference type="eggNOG" id="COG2199">
    <property type="taxonomic scope" value="Bacteria"/>
</dbReference>
<dbReference type="GO" id="GO:0019825">
    <property type="term" value="F:oxygen binding"/>
    <property type="evidence" value="ECO:0007669"/>
    <property type="project" value="InterPro"/>
</dbReference>
<feature type="domain" description="Globin-sensor" evidence="1">
    <location>
        <begin position="9"/>
        <end position="159"/>
    </location>
</feature>
<gene>
    <name evidence="2" type="ordered locus">Ocepr_1167</name>
</gene>
<dbReference type="KEGG" id="opr:Ocepr_1167"/>
<keyword evidence="3" id="KW-1185">Reference proteome</keyword>
<dbReference type="InterPro" id="IPR009050">
    <property type="entry name" value="Globin-like_sf"/>
</dbReference>
<dbReference type="STRING" id="670487.Ocepr_1167"/>
<evidence type="ECO:0000313" key="2">
    <source>
        <dbReference type="EMBL" id="ADR36624.1"/>
    </source>
</evidence>
<dbReference type="InterPro" id="IPR012292">
    <property type="entry name" value="Globin/Proto"/>
</dbReference>
<accession>E4U8E4</accession>
<dbReference type="RefSeq" id="WP_013457794.1">
    <property type="nucleotide sequence ID" value="NC_014761.1"/>
</dbReference>
<organism evidence="2 3">
    <name type="scientific">Oceanithermus profundus (strain DSM 14977 / NBRC 100410 / VKM B-2274 / 506)</name>
    <dbReference type="NCBI Taxonomy" id="670487"/>
    <lineage>
        <taxon>Bacteria</taxon>
        <taxon>Thermotogati</taxon>
        <taxon>Deinococcota</taxon>
        <taxon>Deinococci</taxon>
        <taxon>Thermales</taxon>
        <taxon>Thermaceae</taxon>
        <taxon>Oceanithermus</taxon>
    </lineage>
</organism>
<dbReference type="Pfam" id="PF11563">
    <property type="entry name" value="Protoglobin"/>
    <property type="match status" value="1"/>
</dbReference>
<reference evidence="2 3" key="2">
    <citation type="journal article" date="2011" name="Stand. Genomic Sci.">
        <title>Complete genome sequence of Oceanithermus profundus type strain (506).</title>
        <authorList>
            <person name="Pati A."/>
            <person name="Zhang X."/>
            <person name="Lapidus A."/>
            <person name="Nolan M."/>
            <person name="Lucas S."/>
            <person name="Del Rio T.G."/>
            <person name="Tice H."/>
            <person name="Cheng J.F."/>
            <person name="Tapia R."/>
            <person name="Han C."/>
            <person name="Goodwin L."/>
            <person name="Pitluck S."/>
            <person name="Liolios K."/>
            <person name="Pagani I."/>
            <person name="Ivanova N."/>
            <person name="Mavromatis K."/>
            <person name="Chen A."/>
            <person name="Palaniappan K."/>
            <person name="Hauser L."/>
            <person name="Jeffries C.D."/>
            <person name="Brambilla E.M."/>
            <person name="Rohl A."/>
            <person name="Mwirichia R."/>
            <person name="Rohde M."/>
            <person name="Tindall B.J."/>
            <person name="Sikorski J."/>
            <person name="Wirth R."/>
            <person name="Goker M."/>
            <person name="Woyke T."/>
            <person name="Detter J.C."/>
            <person name="Bristow J."/>
            <person name="Eisen J.A."/>
            <person name="Markowitz V."/>
            <person name="Hugenholtz P."/>
            <person name="Kyrpides N.C."/>
            <person name="Klenk H.P."/>
            <person name="Land M."/>
        </authorList>
    </citation>
    <scope>NUCLEOTIDE SEQUENCE [LARGE SCALE GENOMIC DNA]</scope>
    <source>
        <strain evidence="3">DSM 14977 / NBRC 100410 / VKM B-2274 / 506</strain>
    </source>
</reference>
<name>E4U8E4_OCEP5</name>
<dbReference type="CDD" id="cd14763">
    <property type="entry name" value="SSDgbs_1"/>
    <property type="match status" value="1"/>
</dbReference>
<dbReference type="Gene3D" id="1.10.490.10">
    <property type="entry name" value="Globins"/>
    <property type="match status" value="1"/>
</dbReference>
<dbReference type="OrthoDB" id="266313at2"/>
<dbReference type="InterPro" id="IPR044398">
    <property type="entry name" value="Globin-sensor_dom"/>
</dbReference>
<dbReference type="GO" id="GO:0020037">
    <property type="term" value="F:heme binding"/>
    <property type="evidence" value="ECO:0007669"/>
    <property type="project" value="InterPro"/>
</dbReference>
<dbReference type="EMBL" id="CP002361">
    <property type="protein sequence ID" value="ADR36624.1"/>
    <property type="molecule type" value="Genomic_DNA"/>
</dbReference>
<dbReference type="AlphaFoldDB" id="E4U8E4"/>
<protein>
    <recommendedName>
        <fullName evidence="1">Globin-sensor domain-containing protein</fullName>
    </recommendedName>
</protein>
<evidence type="ECO:0000259" key="1">
    <source>
        <dbReference type="Pfam" id="PF11563"/>
    </source>
</evidence>
<dbReference type="Proteomes" id="UP000008722">
    <property type="component" value="Chromosome"/>
</dbReference>
<sequence>MGAVTGSDAVERRLRRVGFGPEHAERLLELKPIMHPLAHEMALAFYDHLGQDPETRRILWGEPGRVERLYESFEGWYRELFEGVYDADYAAKRLRVGVVHARYGVPLSSLIPAIGQVYSLALEHLLVALRPVELPSALEALGKVLTLDTTLMAESYERAVAAGVEDGEGATQRGAARILTLARSGAGLGGGR</sequence>